<feature type="transmembrane region" description="Helical" evidence="14">
    <location>
        <begin position="369"/>
        <end position="392"/>
    </location>
</feature>
<comment type="similarity">
    <text evidence="11">Belongs to the MEGF family.</text>
</comment>
<keyword evidence="8 14" id="KW-0472">Membrane</keyword>
<dbReference type="SMART" id="SM00180">
    <property type="entry name" value="EGF_Lam"/>
    <property type="match status" value="1"/>
</dbReference>
<keyword evidence="10" id="KW-0325">Glycoprotein</keyword>
<name>A0AAW2EYL8_9HYME</name>
<dbReference type="GO" id="GO:0048731">
    <property type="term" value="P:system development"/>
    <property type="evidence" value="ECO:0007669"/>
    <property type="project" value="UniProtKB-ARBA"/>
</dbReference>
<evidence type="ECO:0000256" key="8">
    <source>
        <dbReference type="ARBA" id="ARBA00023136"/>
    </source>
</evidence>
<dbReference type="PROSITE" id="PS50026">
    <property type="entry name" value="EGF_3"/>
    <property type="match status" value="1"/>
</dbReference>
<evidence type="ECO:0008006" key="20">
    <source>
        <dbReference type="Google" id="ProtNLM"/>
    </source>
</evidence>
<comment type="caution">
    <text evidence="12">Lacks conserved residue(s) required for the propagation of feature annotation.</text>
</comment>
<evidence type="ECO:0000259" key="17">
    <source>
        <dbReference type="PROSITE" id="PS51041"/>
    </source>
</evidence>
<evidence type="ECO:0000256" key="3">
    <source>
        <dbReference type="ARBA" id="ARBA00022536"/>
    </source>
</evidence>
<evidence type="ECO:0000256" key="2">
    <source>
        <dbReference type="ARBA" id="ARBA00022475"/>
    </source>
</evidence>
<dbReference type="PROSITE" id="PS51041">
    <property type="entry name" value="EMI"/>
    <property type="match status" value="1"/>
</dbReference>
<dbReference type="PANTHER" id="PTHR24052">
    <property type="entry name" value="DELTA-RELATED"/>
    <property type="match status" value="1"/>
</dbReference>
<feature type="disulfide bond" evidence="12">
    <location>
        <begin position="169"/>
        <end position="178"/>
    </location>
</feature>
<evidence type="ECO:0000256" key="10">
    <source>
        <dbReference type="ARBA" id="ARBA00023180"/>
    </source>
</evidence>
<evidence type="ECO:0000256" key="4">
    <source>
        <dbReference type="ARBA" id="ARBA00022692"/>
    </source>
</evidence>
<keyword evidence="2" id="KW-1003">Cell membrane</keyword>
<evidence type="ECO:0000259" key="16">
    <source>
        <dbReference type="PROSITE" id="PS50026"/>
    </source>
</evidence>
<dbReference type="InterPro" id="IPR052485">
    <property type="entry name" value="MEGF_diff_regulators"/>
</dbReference>
<dbReference type="Pfam" id="PF07546">
    <property type="entry name" value="EMI"/>
    <property type="match status" value="1"/>
</dbReference>
<feature type="region of interest" description="Disordered" evidence="13">
    <location>
        <begin position="410"/>
        <end position="431"/>
    </location>
</feature>
<organism evidence="18 19">
    <name type="scientific">Cardiocondyla obscurior</name>
    <dbReference type="NCBI Taxonomy" id="286306"/>
    <lineage>
        <taxon>Eukaryota</taxon>
        <taxon>Metazoa</taxon>
        <taxon>Ecdysozoa</taxon>
        <taxon>Arthropoda</taxon>
        <taxon>Hexapoda</taxon>
        <taxon>Insecta</taxon>
        <taxon>Pterygota</taxon>
        <taxon>Neoptera</taxon>
        <taxon>Endopterygota</taxon>
        <taxon>Hymenoptera</taxon>
        <taxon>Apocrita</taxon>
        <taxon>Aculeata</taxon>
        <taxon>Formicoidea</taxon>
        <taxon>Formicidae</taxon>
        <taxon>Myrmicinae</taxon>
        <taxon>Cardiocondyla</taxon>
    </lineage>
</organism>
<dbReference type="Proteomes" id="UP001430953">
    <property type="component" value="Unassembled WGS sequence"/>
</dbReference>
<keyword evidence="5 15" id="KW-0732">Signal</keyword>
<keyword evidence="19" id="KW-1185">Reference proteome</keyword>
<evidence type="ECO:0000313" key="19">
    <source>
        <dbReference type="Proteomes" id="UP001430953"/>
    </source>
</evidence>
<evidence type="ECO:0000256" key="7">
    <source>
        <dbReference type="ARBA" id="ARBA00022989"/>
    </source>
</evidence>
<dbReference type="Gene3D" id="2.170.300.10">
    <property type="entry name" value="Tie2 ligand-binding domain superfamily"/>
    <property type="match status" value="1"/>
</dbReference>
<dbReference type="InterPro" id="IPR002049">
    <property type="entry name" value="LE_dom"/>
</dbReference>
<comment type="subcellular location">
    <subcellularLocation>
        <location evidence="1">Cell membrane</location>
        <topology evidence="1">Single-pass membrane protein</topology>
    </subcellularLocation>
</comment>
<dbReference type="PROSITE" id="PS00022">
    <property type="entry name" value="EGF_1"/>
    <property type="match status" value="2"/>
</dbReference>
<dbReference type="InterPro" id="IPR011489">
    <property type="entry name" value="EMI_domain"/>
</dbReference>
<evidence type="ECO:0000256" key="1">
    <source>
        <dbReference type="ARBA" id="ARBA00004162"/>
    </source>
</evidence>
<dbReference type="Pfam" id="PF23106">
    <property type="entry name" value="EGF_Teneurin"/>
    <property type="match status" value="1"/>
</dbReference>
<evidence type="ECO:0000313" key="18">
    <source>
        <dbReference type="EMBL" id="KAL0107965.1"/>
    </source>
</evidence>
<evidence type="ECO:0000256" key="13">
    <source>
        <dbReference type="SAM" id="MobiDB-lite"/>
    </source>
</evidence>
<feature type="signal peptide" evidence="15">
    <location>
        <begin position="1"/>
        <end position="24"/>
    </location>
</feature>
<evidence type="ECO:0000256" key="11">
    <source>
        <dbReference type="ARBA" id="ARBA00038377"/>
    </source>
</evidence>
<dbReference type="SMART" id="SM00181">
    <property type="entry name" value="EGF"/>
    <property type="match status" value="2"/>
</dbReference>
<keyword evidence="6" id="KW-0677">Repeat</keyword>
<dbReference type="PANTHER" id="PTHR24052:SF12">
    <property type="entry name" value="PLATELET ENDOTHELIAL AGGREGATION RECEPTOR 1"/>
    <property type="match status" value="1"/>
</dbReference>
<dbReference type="GO" id="GO:0005886">
    <property type="term" value="C:plasma membrane"/>
    <property type="evidence" value="ECO:0007669"/>
    <property type="project" value="UniProtKB-SubCell"/>
</dbReference>
<feature type="chain" id="PRO_5043822642" description="Multiple epidermal growth factor-like domains protein 10" evidence="15">
    <location>
        <begin position="25"/>
        <end position="525"/>
    </location>
</feature>
<feature type="domain" description="EGF-like" evidence="16">
    <location>
        <begin position="144"/>
        <end position="179"/>
    </location>
</feature>
<dbReference type="FunFam" id="2.170.300.10:FF:000041">
    <property type="entry name" value="Tyrosine protein kinase receptor tie-1, putative"/>
    <property type="match status" value="1"/>
</dbReference>
<reference evidence="18 19" key="1">
    <citation type="submission" date="2023-03" db="EMBL/GenBank/DDBJ databases">
        <title>High recombination rates correlate with genetic variation in Cardiocondyla obscurior ants.</title>
        <authorList>
            <person name="Errbii M."/>
        </authorList>
    </citation>
    <scope>NUCLEOTIDE SEQUENCE [LARGE SCALE GENOMIC DNA]</scope>
    <source>
        <strain evidence="18">Alpha-2009</strain>
        <tissue evidence="18">Whole body</tissue>
    </source>
</reference>
<keyword evidence="3 12" id="KW-0245">EGF-like domain</keyword>
<feature type="compositionally biased region" description="Polar residues" evidence="13">
    <location>
        <begin position="421"/>
        <end position="431"/>
    </location>
</feature>
<dbReference type="Pfam" id="PF23301">
    <property type="entry name" value="EGF_PEAR1L"/>
    <property type="match status" value="1"/>
</dbReference>
<evidence type="ECO:0000256" key="9">
    <source>
        <dbReference type="ARBA" id="ARBA00023157"/>
    </source>
</evidence>
<comment type="caution">
    <text evidence="18">The sequence shown here is derived from an EMBL/GenBank/DDBJ whole genome shotgun (WGS) entry which is preliminary data.</text>
</comment>
<proteinExistence type="inferred from homology"/>
<sequence>MSLSQISRLFILIVAYETVSIASALTGDHVCTRVENYTVTSHETYTEPVVLNSFTWCLQIPPRCPRTWTELRQRHRVKTEIKPKITEECCEGYKATRGDGETDASCLPFCEKCVAGVCVAPNECQCDPGYHGDDCTSACPAGTWGSQCTKACNCGENGTCEPINGVCQCSPGLQGPRCEERCAIGQWGPSCTNECACQNRDNECDAVTGGCIDDVSSAEQTSPTLLYPFESSTDRSPQSSGINDMENMENMEITLEPRETIERTNDDWTDDVNYILETTNPPAISIAIPPKDTEILTSEARTKDTSTTARPVIVLVSVPERRRDVEDRPKFATKDALRRQNDGGVSNIDYVKTIQKDAVQASAPISLDITLIVVAAIVSLGLTSLAVVMVLHMRSKLFETIRLAVYDEEKTKEREHEGANSGKTSGVANTTLPSSPIRANPVFAINTEPETILTLDGIESLNTYANGAAMIGLRISGNFRDLLQEGHYDRPSATLIRLHTNSDNSEPLYEEIPLETNPLTGRKDL</sequence>
<dbReference type="AlphaFoldDB" id="A0AAW2EYL8"/>
<gene>
    <name evidence="18" type="ORF">PUN28_014905</name>
</gene>
<protein>
    <recommendedName>
        <fullName evidence="20">Multiple epidermal growth factor-like domains protein 10</fullName>
    </recommendedName>
</protein>
<keyword evidence="9 12" id="KW-1015">Disulfide bond</keyword>
<dbReference type="InterPro" id="IPR057138">
    <property type="entry name" value="EGF_PEAR1L-like"/>
</dbReference>
<dbReference type="InterPro" id="IPR000742">
    <property type="entry name" value="EGF"/>
</dbReference>
<feature type="domain" description="EMI" evidence="17">
    <location>
        <begin position="27"/>
        <end position="108"/>
    </location>
</feature>
<evidence type="ECO:0000256" key="14">
    <source>
        <dbReference type="SAM" id="Phobius"/>
    </source>
</evidence>
<evidence type="ECO:0000256" key="15">
    <source>
        <dbReference type="SAM" id="SignalP"/>
    </source>
</evidence>
<keyword evidence="7 14" id="KW-1133">Transmembrane helix</keyword>
<keyword evidence="4 14" id="KW-0812">Transmembrane</keyword>
<dbReference type="EMBL" id="JADYXP020000016">
    <property type="protein sequence ID" value="KAL0107965.1"/>
    <property type="molecule type" value="Genomic_DNA"/>
</dbReference>
<dbReference type="GO" id="GO:0048513">
    <property type="term" value="P:animal organ development"/>
    <property type="evidence" value="ECO:0007669"/>
    <property type="project" value="UniProtKB-ARBA"/>
</dbReference>
<evidence type="ECO:0000256" key="5">
    <source>
        <dbReference type="ARBA" id="ARBA00022729"/>
    </source>
</evidence>
<evidence type="ECO:0000256" key="6">
    <source>
        <dbReference type="ARBA" id="ARBA00022737"/>
    </source>
</evidence>
<evidence type="ECO:0000256" key="12">
    <source>
        <dbReference type="PROSITE-ProRule" id="PRU00076"/>
    </source>
</evidence>
<accession>A0AAW2EYL8</accession>
<dbReference type="CDD" id="cd00055">
    <property type="entry name" value="EGF_Lam"/>
    <property type="match status" value="1"/>
</dbReference>